<comment type="caution">
    <text evidence="1">The sequence shown here is derived from an EMBL/GenBank/DDBJ whole genome shotgun (WGS) entry which is preliminary data.</text>
</comment>
<protein>
    <recommendedName>
        <fullName evidence="3">Phorbol-ester/DAG-type domain-containing protein</fullName>
    </recommendedName>
</protein>
<dbReference type="AlphaFoldDB" id="A0AAV7J170"/>
<accession>A0AAV7J170</accession>
<reference evidence="1 2" key="1">
    <citation type="journal article" date="2021" name="J. Hered.">
        <title>A chromosome-level genome assembly of the parasitoid wasp, Cotesia glomerata (Hymenoptera: Braconidae).</title>
        <authorList>
            <person name="Pinto B.J."/>
            <person name="Weis J.J."/>
            <person name="Gamble T."/>
            <person name="Ode P.J."/>
            <person name="Paul R."/>
            <person name="Zaspel J.M."/>
        </authorList>
    </citation>
    <scope>NUCLEOTIDE SEQUENCE [LARGE SCALE GENOMIC DNA]</scope>
    <source>
        <strain evidence="1">CgM1</strain>
    </source>
</reference>
<organism evidence="1 2">
    <name type="scientific">Cotesia glomerata</name>
    <name type="common">Lepidopteran parasitic wasp</name>
    <name type="synonym">Apanteles glomeratus</name>
    <dbReference type="NCBI Taxonomy" id="32391"/>
    <lineage>
        <taxon>Eukaryota</taxon>
        <taxon>Metazoa</taxon>
        <taxon>Ecdysozoa</taxon>
        <taxon>Arthropoda</taxon>
        <taxon>Hexapoda</taxon>
        <taxon>Insecta</taxon>
        <taxon>Pterygota</taxon>
        <taxon>Neoptera</taxon>
        <taxon>Endopterygota</taxon>
        <taxon>Hymenoptera</taxon>
        <taxon>Apocrita</taxon>
        <taxon>Ichneumonoidea</taxon>
        <taxon>Braconidae</taxon>
        <taxon>Microgastrinae</taxon>
        <taxon>Cotesia</taxon>
    </lineage>
</organism>
<evidence type="ECO:0000313" key="1">
    <source>
        <dbReference type="EMBL" id="KAH0562927.1"/>
    </source>
</evidence>
<evidence type="ECO:0008006" key="3">
    <source>
        <dbReference type="Google" id="ProtNLM"/>
    </source>
</evidence>
<keyword evidence="2" id="KW-1185">Reference proteome</keyword>
<dbReference type="EMBL" id="JAHXZJ010000003">
    <property type="protein sequence ID" value="KAH0562927.1"/>
    <property type="molecule type" value="Genomic_DNA"/>
</dbReference>
<dbReference type="InterPro" id="IPR013083">
    <property type="entry name" value="Znf_RING/FYVE/PHD"/>
</dbReference>
<dbReference type="Proteomes" id="UP000826195">
    <property type="component" value="Unassembled WGS sequence"/>
</dbReference>
<gene>
    <name evidence="1" type="ORF">KQX54_001047</name>
</gene>
<name>A0AAV7J170_COTGL</name>
<proteinExistence type="predicted"/>
<evidence type="ECO:0000313" key="2">
    <source>
        <dbReference type="Proteomes" id="UP000826195"/>
    </source>
</evidence>
<dbReference type="Gene3D" id="3.30.40.10">
    <property type="entry name" value="Zinc/RING finger domain, C3HC4 (zinc finger)"/>
    <property type="match status" value="1"/>
</dbReference>
<sequence length="408" mass="45303">MSVSHDICVRCKGALKTPYICEKCGKTFHQSCVKDYIKSKQETHCCKKKFGYLLKKSQSTDVDTQETAFRNSKSRLTSLRSASSTNSSISSFKSLDSPLSIQNRLSSSRSQPEFFSPVSPTFVQSPTSDSVFTPSTPREINTVMTESPQKSTQESLPEGWPGMTTDEKLTTVMKSLVSLTIAVAEIPEIKAQSTSLSTKFDILTDSLNKLQVENVKTRDELAKLNDKLVTNANNTSQIETKLVTLTEQLNTKTQTLSDEILLLKSVAMINPDVSDLLPSSHPTSELVISGIPESVSLHLSPEDITTEIFNKLFISDLKSDILCVREIKKKTKPNDDTNNQRSKNDRPLLHSYMIRLGCVVDTTQNYEQKENAQASEHHYCALTVEWPLPTAAAVTKRISTIQPSANKT</sequence>